<accession>A0A814LN63</accession>
<dbReference type="Proteomes" id="UP000663882">
    <property type="component" value="Unassembled WGS sequence"/>
</dbReference>
<proteinExistence type="predicted"/>
<gene>
    <name evidence="1" type="ORF">RFH988_LOCUS15070</name>
    <name evidence="2" type="ORF">SEV965_LOCUS14171</name>
</gene>
<evidence type="ECO:0000313" key="1">
    <source>
        <dbReference type="EMBL" id="CAF1018435.1"/>
    </source>
</evidence>
<protein>
    <submittedName>
        <fullName evidence="2">Uncharacterized protein</fullName>
    </submittedName>
</protein>
<dbReference type="AlphaFoldDB" id="A0A814LN63"/>
<dbReference type="EMBL" id="CAJNOO010000720">
    <property type="protein sequence ID" value="CAF1018435.1"/>
    <property type="molecule type" value="Genomic_DNA"/>
</dbReference>
<reference evidence="2" key="1">
    <citation type="submission" date="2021-02" db="EMBL/GenBank/DDBJ databases">
        <authorList>
            <person name="Nowell W R."/>
        </authorList>
    </citation>
    <scope>NUCLEOTIDE SEQUENCE</scope>
</reference>
<dbReference type="OrthoDB" id="10043707at2759"/>
<comment type="caution">
    <text evidence="2">The sequence shown here is derived from an EMBL/GenBank/DDBJ whole genome shotgun (WGS) entry which is preliminary data.</text>
</comment>
<dbReference type="Proteomes" id="UP000663889">
    <property type="component" value="Unassembled WGS sequence"/>
</dbReference>
<evidence type="ECO:0000313" key="3">
    <source>
        <dbReference type="Proteomes" id="UP000663889"/>
    </source>
</evidence>
<name>A0A814LN63_9BILA</name>
<organism evidence="2 3">
    <name type="scientific">Rotaria sordida</name>
    <dbReference type="NCBI Taxonomy" id="392033"/>
    <lineage>
        <taxon>Eukaryota</taxon>
        <taxon>Metazoa</taxon>
        <taxon>Spiralia</taxon>
        <taxon>Gnathifera</taxon>
        <taxon>Rotifera</taxon>
        <taxon>Eurotatoria</taxon>
        <taxon>Bdelloidea</taxon>
        <taxon>Philodinida</taxon>
        <taxon>Philodinidae</taxon>
        <taxon>Rotaria</taxon>
    </lineage>
</organism>
<sequence>MFVSIINHSFRRAREVIIEDLDMFSLMFTKFLRWIGVTKPSESEIQEERDSQMRSKYLDLIEIFSQRIDQLLKATTRVC</sequence>
<evidence type="ECO:0000313" key="2">
    <source>
        <dbReference type="EMBL" id="CAF1067340.1"/>
    </source>
</evidence>
<dbReference type="EMBL" id="CAJNOU010000694">
    <property type="protein sequence ID" value="CAF1067340.1"/>
    <property type="molecule type" value="Genomic_DNA"/>
</dbReference>